<gene>
    <name evidence="2" type="ORF">BG011_004830</name>
</gene>
<feature type="chain" id="PRO_5040170702" evidence="1">
    <location>
        <begin position="20"/>
        <end position="168"/>
    </location>
</feature>
<feature type="non-terminal residue" evidence="2">
    <location>
        <position position="168"/>
    </location>
</feature>
<proteinExistence type="predicted"/>
<reference evidence="2" key="1">
    <citation type="journal article" date="2020" name="Fungal Divers.">
        <title>Resolving the Mortierellaceae phylogeny through synthesis of multi-gene phylogenetics and phylogenomics.</title>
        <authorList>
            <person name="Vandepol N."/>
            <person name="Liber J."/>
            <person name="Desiro A."/>
            <person name="Na H."/>
            <person name="Kennedy M."/>
            <person name="Barry K."/>
            <person name="Grigoriev I.V."/>
            <person name="Miller A.N."/>
            <person name="O'Donnell K."/>
            <person name="Stajich J.E."/>
            <person name="Bonito G."/>
        </authorList>
    </citation>
    <scope>NUCLEOTIDE SEQUENCE</scope>
    <source>
        <strain evidence="2">KOD948</strain>
    </source>
</reference>
<evidence type="ECO:0000313" key="2">
    <source>
        <dbReference type="EMBL" id="KAG0255961.1"/>
    </source>
</evidence>
<comment type="caution">
    <text evidence="2">The sequence shown here is derived from an EMBL/GenBank/DDBJ whole genome shotgun (WGS) entry which is preliminary data.</text>
</comment>
<accession>A0A9P6U1S9</accession>
<organism evidence="2 3">
    <name type="scientific">Mortierella polycephala</name>
    <dbReference type="NCBI Taxonomy" id="41804"/>
    <lineage>
        <taxon>Eukaryota</taxon>
        <taxon>Fungi</taxon>
        <taxon>Fungi incertae sedis</taxon>
        <taxon>Mucoromycota</taxon>
        <taxon>Mortierellomycotina</taxon>
        <taxon>Mortierellomycetes</taxon>
        <taxon>Mortierellales</taxon>
        <taxon>Mortierellaceae</taxon>
        <taxon>Mortierella</taxon>
    </lineage>
</organism>
<evidence type="ECO:0000256" key="1">
    <source>
        <dbReference type="SAM" id="SignalP"/>
    </source>
</evidence>
<keyword evidence="1" id="KW-0732">Signal</keyword>
<sequence>MKCLLRLSLATLLVTIAAAGGTSVNLQEFLTDPQVLAVAPHLVQRITADGVETASSSTVGPNAAKVPLLNDIIEIVTLTVVNPNKDVDWSRLEAAKLQAIQLHGEEALYASANLTAIDAHRAALIVNTIYDTVIHLPATDKSSYEAELKLDSNSEKMSWSLWKWLRIG</sequence>
<dbReference type="Proteomes" id="UP000726737">
    <property type="component" value="Unassembled WGS sequence"/>
</dbReference>
<dbReference type="OrthoDB" id="2432893at2759"/>
<keyword evidence="3" id="KW-1185">Reference proteome</keyword>
<protein>
    <submittedName>
        <fullName evidence="2">Uncharacterized protein</fullName>
    </submittedName>
</protein>
<feature type="signal peptide" evidence="1">
    <location>
        <begin position="1"/>
        <end position="19"/>
    </location>
</feature>
<dbReference type="EMBL" id="JAAAJA010000323">
    <property type="protein sequence ID" value="KAG0255961.1"/>
    <property type="molecule type" value="Genomic_DNA"/>
</dbReference>
<dbReference type="AlphaFoldDB" id="A0A9P6U1S9"/>
<evidence type="ECO:0000313" key="3">
    <source>
        <dbReference type="Proteomes" id="UP000726737"/>
    </source>
</evidence>
<name>A0A9P6U1S9_9FUNG</name>